<comment type="caution">
    <text evidence="9">The sequence shown here is derived from an EMBL/GenBank/DDBJ whole genome shotgun (WGS) entry which is preliminary data.</text>
</comment>
<feature type="transmembrane region" description="Helical" evidence="7">
    <location>
        <begin position="93"/>
        <end position="119"/>
    </location>
</feature>
<keyword evidence="10" id="KW-1185">Reference proteome</keyword>
<evidence type="ECO:0000256" key="3">
    <source>
        <dbReference type="ARBA" id="ARBA00022475"/>
    </source>
</evidence>
<evidence type="ECO:0000256" key="2">
    <source>
        <dbReference type="ARBA" id="ARBA00022448"/>
    </source>
</evidence>
<dbReference type="GO" id="GO:0005886">
    <property type="term" value="C:plasma membrane"/>
    <property type="evidence" value="ECO:0007669"/>
    <property type="project" value="UniProtKB-SubCell"/>
</dbReference>
<dbReference type="InterPro" id="IPR050366">
    <property type="entry name" value="BP-dependent_transpt_permease"/>
</dbReference>
<feature type="transmembrane region" description="Helical" evidence="7">
    <location>
        <begin position="29"/>
        <end position="52"/>
    </location>
</feature>
<proteinExistence type="inferred from homology"/>
<keyword evidence="4 7" id="KW-0812">Transmembrane</keyword>
<evidence type="ECO:0000256" key="1">
    <source>
        <dbReference type="ARBA" id="ARBA00004651"/>
    </source>
</evidence>
<feature type="domain" description="ABC transmembrane type-1" evidence="8">
    <location>
        <begin position="91"/>
        <end position="282"/>
    </location>
</feature>
<dbReference type="CDD" id="cd06261">
    <property type="entry name" value="TM_PBP2"/>
    <property type="match status" value="1"/>
</dbReference>
<keyword evidence="5 7" id="KW-1133">Transmembrane helix</keyword>
<gene>
    <name evidence="9" type="ORF">BDZ31_000117</name>
</gene>
<evidence type="ECO:0000256" key="7">
    <source>
        <dbReference type="RuleBase" id="RU363032"/>
    </source>
</evidence>
<dbReference type="PANTHER" id="PTHR43386:SF23">
    <property type="entry name" value="ABC TRANSPORTER"/>
    <property type="match status" value="1"/>
</dbReference>
<dbReference type="InterPro" id="IPR000515">
    <property type="entry name" value="MetI-like"/>
</dbReference>
<evidence type="ECO:0000256" key="6">
    <source>
        <dbReference type="ARBA" id="ARBA00023136"/>
    </source>
</evidence>
<dbReference type="RefSeq" id="WP_183337966.1">
    <property type="nucleotide sequence ID" value="NZ_JACHNU010000001.1"/>
</dbReference>
<dbReference type="InterPro" id="IPR035906">
    <property type="entry name" value="MetI-like_sf"/>
</dbReference>
<dbReference type="Pfam" id="PF12911">
    <property type="entry name" value="OppC_N"/>
    <property type="match status" value="1"/>
</dbReference>
<dbReference type="InterPro" id="IPR025966">
    <property type="entry name" value="OppC_N"/>
</dbReference>
<name>A0A840I8S5_9ACTN</name>
<organism evidence="9 10">
    <name type="scientific">Conexibacter arvalis</name>
    <dbReference type="NCBI Taxonomy" id="912552"/>
    <lineage>
        <taxon>Bacteria</taxon>
        <taxon>Bacillati</taxon>
        <taxon>Actinomycetota</taxon>
        <taxon>Thermoleophilia</taxon>
        <taxon>Solirubrobacterales</taxon>
        <taxon>Conexibacteraceae</taxon>
        <taxon>Conexibacter</taxon>
    </lineage>
</organism>
<protein>
    <submittedName>
        <fullName evidence="9">Peptide/nickel transport system permease protein</fullName>
    </submittedName>
</protein>
<evidence type="ECO:0000313" key="10">
    <source>
        <dbReference type="Proteomes" id="UP000585272"/>
    </source>
</evidence>
<dbReference type="GO" id="GO:0055085">
    <property type="term" value="P:transmembrane transport"/>
    <property type="evidence" value="ECO:0007669"/>
    <property type="project" value="InterPro"/>
</dbReference>
<dbReference type="AlphaFoldDB" id="A0A840I8S5"/>
<dbReference type="EMBL" id="JACHNU010000001">
    <property type="protein sequence ID" value="MBB4660544.1"/>
    <property type="molecule type" value="Genomic_DNA"/>
</dbReference>
<keyword evidence="3" id="KW-1003">Cell membrane</keyword>
<dbReference type="PROSITE" id="PS50928">
    <property type="entry name" value="ABC_TM1"/>
    <property type="match status" value="1"/>
</dbReference>
<feature type="transmembrane region" description="Helical" evidence="7">
    <location>
        <begin position="140"/>
        <end position="167"/>
    </location>
</feature>
<sequence>MRLRTRKPPLTELHGSLSRDAWRRFRRHTLAVVALGVLGVLLLAVIVGPFVLDAEPERIDFGSKNLPPTLAHPMGTDELGRDQLARVLSGGRLTLAVATAAVLVAALLGVVVGAIAGYWGGLIDNALMRIVDVFYSLPSLFVVILLVTLVGASFGTIVAAIAAFTWMNTARLVRASYLSLKEREFVDAARSLGVGDVRIVVRHILPNALTPVIVSATLGIATAILTESALSFLGLGFQPPHATWGGMLNESRDAVTNLGHWWRGFFPGLMILVTVLCVNYVGDGARDALDPRKEER</sequence>
<comment type="similarity">
    <text evidence="7">Belongs to the binding-protein-dependent transport system permease family.</text>
</comment>
<dbReference type="SUPFAM" id="SSF161098">
    <property type="entry name" value="MetI-like"/>
    <property type="match status" value="1"/>
</dbReference>
<accession>A0A840I8S5</accession>
<dbReference type="Proteomes" id="UP000585272">
    <property type="component" value="Unassembled WGS sequence"/>
</dbReference>
<evidence type="ECO:0000313" key="9">
    <source>
        <dbReference type="EMBL" id="MBB4660544.1"/>
    </source>
</evidence>
<evidence type="ECO:0000256" key="4">
    <source>
        <dbReference type="ARBA" id="ARBA00022692"/>
    </source>
</evidence>
<dbReference type="Pfam" id="PF00528">
    <property type="entry name" value="BPD_transp_1"/>
    <property type="match status" value="1"/>
</dbReference>
<reference evidence="9 10" key="1">
    <citation type="submission" date="2020-08" db="EMBL/GenBank/DDBJ databases">
        <title>Genomic Encyclopedia of Archaeal and Bacterial Type Strains, Phase II (KMG-II): from individual species to whole genera.</title>
        <authorList>
            <person name="Goeker M."/>
        </authorList>
    </citation>
    <scope>NUCLEOTIDE SEQUENCE [LARGE SCALE GENOMIC DNA]</scope>
    <source>
        <strain evidence="9 10">DSM 23288</strain>
    </source>
</reference>
<dbReference type="PANTHER" id="PTHR43386">
    <property type="entry name" value="OLIGOPEPTIDE TRANSPORT SYSTEM PERMEASE PROTEIN APPC"/>
    <property type="match status" value="1"/>
</dbReference>
<keyword evidence="2 7" id="KW-0813">Transport</keyword>
<comment type="subcellular location">
    <subcellularLocation>
        <location evidence="1 7">Cell membrane</location>
        <topology evidence="1 7">Multi-pass membrane protein</topology>
    </subcellularLocation>
</comment>
<keyword evidence="6 7" id="KW-0472">Membrane</keyword>
<dbReference type="Gene3D" id="1.10.3720.10">
    <property type="entry name" value="MetI-like"/>
    <property type="match status" value="1"/>
</dbReference>
<evidence type="ECO:0000259" key="8">
    <source>
        <dbReference type="PROSITE" id="PS50928"/>
    </source>
</evidence>
<evidence type="ECO:0000256" key="5">
    <source>
        <dbReference type="ARBA" id="ARBA00022989"/>
    </source>
</evidence>
<feature type="transmembrane region" description="Helical" evidence="7">
    <location>
        <begin position="261"/>
        <end position="282"/>
    </location>
</feature>